<dbReference type="GO" id="GO:0005829">
    <property type="term" value="C:cytosol"/>
    <property type="evidence" value="ECO:0007669"/>
    <property type="project" value="TreeGrafter"/>
</dbReference>
<protein>
    <submittedName>
        <fullName evidence="2">IS30 family transposase</fullName>
    </submittedName>
</protein>
<dbReference type="PANTHER" id="PTHR10948:SF23">
    <property type="entry name" value="TRANSPOSASE INSI FOR INSERTION SEQUENCE ELEMENT IS30A-RELATED"/>
    <property type="match status" value="1"/>
</dbReference>
<sequence length="186" mass="21029">MSDIGRSLGKDAASIHAIVRPHGGIIPKVRKRSAKVLTLSEREEISRGIHVDFSIRQIAANPGRSPSTVSREVARHGGLSKYREALADASAWDRARRPKPCRLAVNAKLCRLVARKLQLKWAPQQIAGWLKQQYPDDETMQLLHETIYRSLFIQARGVLRAGLMKHLRTRRMMRRSKKASAKGQPR</sequence>
<dbReference type="GO" id="GO:0032196">
    <property type="term" value="P:transposition"/>
    <property type="evidence" value="ECO:0007669"/>
    <property type="project" value="TreeGrafter"/>
</dbReference>
<dbReference type="GO" id="GO:0004803">
    <property type="term" value="F:transposase activity"/>
    <property type="evidence" value="ECO:0007669"/>
    <property type="project" value="TreeGrafter"/>
</dbReference>
<dbReference type="PANTHER" id="PTHR10948">
    <property type="entry name" value="TRANSPOSASE"/>
    <property type="match status" value="1"/>
</dbReference>
<dbReference type="Pfam" id="PF13936">
    <property type="entry name" value="HTH_38"/>
    <property type="match status" value="1"/>
</dbReference>
<dbReference type="InterPro" id="IPR025246">
    <property type="entry name" value="IS30-like_HTH"/>
</dbReference>
<accession>A0A7W9WV67</accession>
<feature type="domain" description="Transposase IS30-like HTH" evidence="1">
    <location>
        <begin position="35"/>
        <end position="76"/>
    </location>
</feature>
<reference evidence="2 3" key="1">
    <citation type="submission" date="2020-08" db="EMBL/GenBank/DDBJ databases">
        <title>Above-ground endophytic microbial communities from plants in different locations in the United States.</title>
        <authorList>
            <person name="Frank C."/>
        </authorList>
    </citation>
    <scope>NUCLEOTIDE SEQUENCE [LARGE SCALE GENOMIC DNA]</scope>
    <source>
        <strain evidence="2 3">WP4_2_2</strain>
    </source>
</reference>
<dbReference type="AlphaFoldDB" id="A0A7W9WV67"/>
<dbReference type="InterPro" id="IPR051917">
    <property type="entry name" value="Transposase-Integrase"/>
</dbReference>
<evidence type="ECO:0000313" key="2">
    <source>
        <dbReference type="EMBL" id="MBB6105131.1"/>
    </source>
</evidence>
<dbReference type="Proteomes" id="UP000571554">
    <property type="component" value="Unassembled WGS sequence"/>
</dbReference>
<keyword evidence="3" id="KW-1185">Reference proteome</keyword>
<evidence type="ECO:0000313" key="3">
    <source>
        <dbReference type="Proteomes" id="UP000571554"/>
    </source>
</evidence>
<gene>
    <name evidence="2" type="ORF">F4827_004996</name>
</gene>
<evidence type="ECO:0000259" key="1">
    <source>
        <dbReference type="Pfam" id="PF13936"/>
    </source>
</evidence>
<proteinExistence type="predicted"/>
<dbReference type="EMBL" id="JACHBW010000015">
    <property type="protein sequence ID" value="MBB6105131.1"/>
    <property type="molecule type" value="Genomic_DNA"/>
</dbReference>
<name>A0A7W9WV67_9BURK</name>
<organism evidence="2 3">
    <name type="scientific">Paraburkholderia bannensis</name>
    <dbReference type="NCBI Taxonomy" id="765414"/>
    <lineage>
        <taxon>Bacteria</taxon>
        <taxon>Pseudomonadati</taxon>
        <taxon>Pseudomonadota</taxon>
        <taxon>Betaproteobacteria</taxon>
        <taxon>Burkholderiales</taxon>
        <taxon>Burkholderiaceae</taxon>
        <taxon>Paraburkholderia</taxon>
    </lineage>
</organism>
<comment type="caution">
    <text evidence="2">The sequence shown here is derived from an EMBL/GenBank/DDBJ whole genome shotgun (WGS) entry which is preliminary data.</text>
</comment>